<comment type="subunit">
    <text evidence="5 11">Homodimer.</text>
</comment>
<keyword evidence="6 11" id="KW-0963">Cytoplasm</keyword>
<dbReference type="EMBL" id="ATHJ01000064">
    <property type="protein sequence ID" value="EPR42598.1"/>
    <property type="molecule type" value="Genomic_DNA"/>
</dbReference>
<comment type="pathway">
    <text evidence="11">Amino-acid biosynthesis; glycine biosynthesis; glycine from L-serine: step 1/1.</text>
</comment>
<dbReference type="GO" id="GO:0008168">
    <property type="term" value="F:methyltransferase activity"/>
    <property type="evidence" value="ECO:0007669"/>
    <property type="project" value="UniProtKB-KW"/>
</dbReference>
<dbReference type="PIRSF" id="PIRSF000412">
    <property type="entry name" value="SHMT"/>
    <property type="match status" value="1"/>
</dbReference>
<evidence type="ECO:0000256" key="6">
    <source>
        <dbReference type="ARBA" id="ARBA00022490"/>
    </source>
</evidence>
<dbReference type="InterPro" id="IPR039429">
    <property type="entry name" value="SHMT-like_dom"/>
</dbReference>
<dbReference type="RefSeq" id="WP_020875970.1">
    <property type="nucleotide sequence ID" value="NZ_ATHJ01000064.1"/>
</dbReference>
<accession>S7VDS6</accession>
<dbReference type="NCBIfam" id="NF000586">
    <property type="entry name" value="PRK00011.1"/>
    <property type="match status" value="1"/>
</dbReference>
<comment type="function">
    <text evidence="11">Catalyzes the reversible interconversion of serine and glycine with tetrahydrofolate (THF) serving as the one-carbon carrier. This reaction serves as the major source of one-carbon groups required for the biosynthesis of purines, thymidylate, methionine, and other important biomolecules. Also exhibits THF-independent aldolase activity toward beta-hydroxyamino acids, producing glycine and aldehydes, via a retro-aldol mechanism.</text>
</comment>
<evidence type="ECO:0000256" key="2">
    <source>
        <dbReference type="ARBA" id="ARBA00001933"/>
    </source>
</evidence>
<evidence type="ECO:0000313" key="15">
    <source>
        <dbReference type="Proteomes" id="UP000014977"/>
    </source>
</evidence>
<dbReference type="GO" id="GO:0004372">
    <property type="term" value="F:glycine hydroxymethyltransferase activity"/>
    <property type="evidence" value="ECO:0007669"/>
    <property type="project" value="UniProtKB-UniRule"/>
</dbReference>
<dbReference type="HAMAP" id="MF_00051">
    <property type="entry name" value="SHMT"/>
    <property type="match status" value="1"/>
</dbReference>
<dbReference type="GO" id="GO:0032259">
    <property type="term" value="P:methylation"/>
    <property type="evidence" value="ECO:0007669"/>
    <property type="project" value="UniProtKB-KW"/>
</dbReference>
<dbReference type="Proteomes" id="UP000014977">
    <property type="component" value="Unassembled WGS sequence"/>
</dbReference>
<dbReference type="InterPro" id="IPR049943">
    <property type="entry name" value="Ser_HO-MeTrfase-like"/>
</dbReference>
<organism evidence="14 15">
    <name type="scientific">Desulfococcus multivorans DSM 2059</name>
    <dbReference type="NCBI Taxonomy" id="1121405"/>
    <lineage>
        <taxon>Bacteria</taxon>
        <taxon>Pseudomonadati</taxon>
        <taxon>Thermodesulfobacteriota</taxon>
        <taxon>Desulfobacteria</taxon>
        <taxon>Desulfobacterales</taxon>
        <taxon>Desulfococcaceae</taxon>
        <taxon>Desulfococcus</taxon>
    </lineage>
</organism>
<dbReference type="FunFam" id="3.90.1150.10:FF:000003">
    <property type="entry name" value="Serine hydroxymethyltransferase"/>
    <property type="match status" value="1"/>
</dbReference>
<dbReference type="GO" id="GO:0019264">
    <property type="term" value="P:glycine biosynthetic process from serine"/>
    <property type="evidence" value="ECO:0007669"/>
    <property type="project" value="UniProtKB-UniRule"/>
</dbReference>
<comment type="cofactor">
    <cofactor evidence="2 11 12">
        <name>pyridoxal 5'-phosphate</name>
        <dbReference type="ChEBI" id="CHEBI:597326"/>
    </cofactor>
</comment>
<evidence type="ECO:0000256" key="12">
    <source>
        <dbReference type="PIRSR" id="PIRSR000412-50"/>
    </source>
</evidence>
<comment type="pathway">
    <text evidence="11">One-carbon metabolism; tetrahydrofolate interconversion.</text>
</comment>
<evidence type="ECO:0000256" key="9">
    <source>
        <dbReference type="ARBA" id="ARBA00022679"/>
    </source>
</evidence>
<dbReference type="CDD" id="cd00378">
    <property type="entry name" value="SHMT"/>
    <property type="match status" value="1"/>
</dbReference>
<dbReference type="SUPFAM" id="SSF53383">
    <property type="entry name" value="PLP-dependent transferases"/>
    <property type="match status" value="1"/>
</dbReference>
<keyword evidence="15" id="KW-1185">Reference proteome</keyword>
<dbReference type="InterPro" id="IPR015421">
    <property type="entry name" value="PyrdxlP-dep_Trfase_major"/>
</dbReference>
<feature type="binding site" evidence="11">
    <location>
        <begin position="123"/>
        <end position="125"/>
    </location>
    <ligand>
        <name>(6S)-5,6,7,8-tetrahydrofolate</name>
        <dbReference type="ChEBI" id="CHEBI:57453"/>
    </ligand>
</feature>
<dbReference type="UniPathway" id="UPA00288">
    <property type="reaction ID" value="UER01023"/>
</dbReference>
<keyword evidence="8 11" id="KW-0028">Amino-acid biosynthesis</keyword>
<dbReference type="Gene3D" id="3.90.1150.10">
    <property type="entry name" value="Aspartate Aminotransferase, domain 1"/>
    <property type="match status" value="1"/>
</dbReference>
<dbReference type="PANTHER" id="PTHR11680:SF35">
    <property type="entry name" value="SERINE HYDROXYMETHYLTRANSFERASE 1"/>
    <property type="match status" value="1"/>
</dbReference>
<dbReference type="GO" id="GO:0005829">
    <property type="term" value="C:cytosol"/>
    <property type="evidence" value="ECO:0007669"/>
    <property type="project" value="TreeGrafter"/>
</dbReference>
<evidence type="ECO:0000256" key="7">
    <source>
        <dbReference type="ARBA" id="ARBA00022563"/>
    </source>
</evidence>
<evidence type="ECO:0000256" key="3">
    <source>
        <dbReference type="ARBA" id="ARBA00004496"/>
    </source>
</evidence>
<dbReference type="InterPro" id="IPR015422">
    <property type="entry name" value="PyrdxlP-dep_Trfase_small"/>
</dbReference>
<dbReference type="STRING" id="897.B2D07_07655"/>
<dbReference type="InterPro" id="IPR019798">
    <property type="entry name" value="Ser_HO-MeTrfase_PLP_BS"/>
</dbReference>
<feature type="modified residue" description="N6-(pyridoxal phosphate)lysine" evidence="11 12">
    <location>
        <position position="228"/>
    </location>
</feature>
<dbReference type="GO" id="GO:0030170">
    <property type="term" value="F:pyridoxal phosphate binding"/>
    <property type="evidence" value="ECO:0007669"/>
    <property type="project" value="UniProtKB-UniRule"/>
</dbReference>
<keyword evidence="14" id="KW-0489">Methyltransferase</keyword>
<dbReference type="AlphaFoldDB" id="S7VDS6"/>
<proteinExistence type="inferred from homology"/>
<evidence type="ECO:0000256" key="5">
    <source>
        <dbReference type="ARBA" id="ARBA00011738"/>
    </source>
</evidence>
<dbReference type="InterPro" id="IPR015424">
    <property type="entry name" value="PyrdxlP-dep_Trfase"/>
</dbReference>
<dbReference type="EC" id="2.1.2.1" evidence="11"/>
<feature type="site" description="Plays an important role in substrate specificity" evidence="11">
    <location>
        <position position="227"/>
    </location>
</feature>
<dbReference type="PATRIC" id="fig|1121405.3.peg.1025"/>
<evidence type="ECO:0000313" key="14">
    <source>
        <dbReference type="EMBL" id="EPR42598.1"/>
    </source>
</evidence>
<dbReference type="PROSITE" id="PS00096">
    <property type="entry name" value="SHMT"/>
    <property type="match status" value="1"/>
</dbReference>
<comment type="similarity">
    <text evidence="4 11">Belongs to the SHMT family.</text>
</comment>
<dbReference type="Gene3D" id="3.40.640.10">
    <property type="entry name" value="Type I PLP-dependent aspartate aminotransferase-like (Major domain)"/>
    <property type="match status" value="1"/>
</dbReference>
<keyword evidence="10 11" id="KW-0663">Pyridoxal phosphate</keyword>
<feature type="domain" description="Serine hydroxymethyltransferase-like" evidence="13">
    <location>
        <begin position="6"/>
        <end position="382"/>
    </location>
</feature>
<feature type="binding site" evidence="11">
    <location>
        <position position="242"/>
    </location>
    <ligand>
        <name>(6S)-5,6,7,8-tetrahydrofolate</name>
        <dbReference type="ChEBI" id="CHEBI:57453"/>
    </ligand>
</feature>
<gene>
    <name evidence="11" type="primary">glyA</name>
    <name evidence="14" type="ORF">dsmv_1586</name>
</gene>
<evidence type="ECO:0000256" key="10">
    <source>
        <dbReference type="ARBA" id="ARBA00022898"/>
    </source>
</evidence>
<keyword evidence="9 11" id="KW-0808">Transferase</keyword>
<dbReference type="UniPathway" id="UPA00193"/>
<sequence>MELNVIEQTDPEIASIIAHELKRQSETIELIASENIASRAVMAAQGSVLTNKYAEGYPQKRYYGGCNFVDKAEELAIDRVMRLFDAEYANVQPHSGSQANMAVYFALLSPGDTVLGMNLAHGGHLTHGSPASFSGKLFNFVHYGVSRETGTIDYDEVARLAETHRPKMIVAGASAYPRIIRFDRFAEIARSVDAYLMVDMAHIAGLVAAGLHPSPVPYADVVTSTTHKTLRGPRGGLILSREAYAKKIAGQIFPGIQGGPLMHVIAAKAVAFKEAQSDAFRAYQEDIVRNASAMADRLTACGLRLVSNGTDNHMMLADLNPFGITGKDAERVLEQAGITVNKNAIPFETRSPFITSGIRIGTPAITSRGMKTTEMTAIADLIIEVLKSPSDPAVITRVREAVLALCRKFPIYAENGRLDDNEG</sequence>
<comment type="subcellular location">
    <subcellularLocation>
        <location evidence="3 11">Cytoplasm</location>
    </subcellularLocation>
</comment>
<evidence type="ECO:0000259" key="13">
    <source>
        <dbReference type="Pfam" id="PF00464"/>
    </source>
</evidence>
<evidence type="ECO:0000256" key="4">
    <source>
        <dbReference type="ARBA" id="ARBA00006376"/>
    </source>
</evidence>
<dbReference type="eggNOG" id="COG0112">
    <property type="taxonomic scope" value="Bacteria"/>
</dbReference>
<protein>
    <recommendedName>
        <fullName evidence="11">Serine hydroxymethyltransferase</fullName>
        <shortName evidence="11">SHMT</shortName>
        <shortName evidence="11">Serine methylase</shortName>
        <ecNumber evidence="11">2.1.2.1</ecNumber>
    </recommendedName>
</protein>
<evidence type="ECO:0000256" key="1">
    <source>
        <dbReference type="ARBA" id="ARBA00001528"/>
    </source>
</evidence>
<keyword evidence="7 11" id="KW-0554">One-carbon metabolism</keyword>
<dbReference type="GO" id="GO:0035999">
    <property type="term" value="P:tetrahydrofolate interconversion"/>
    <property type="evidence" value="ECO:0007669"/>
    <property type="project" value="UniProtKB-UniRule"/>
</dbReference>
<dbReference type="FunFam" id="3.40.640.10:FF:000001">
    <property type="entry name" value="Serine hydroxymethyltransferase"/>
    <property type="match status" value="1"/>
</dbReference>
<evidence type="ECO:0000256" key="11">
    <source>
        <dbReference type="HAMAP-Rule" id="MF_00051"/>
    </source>
</evidence>
<dbReference type="PANTHER" id="PTHR11680">
    <property type="entry name" value="SERINE HYDROXYMETHYLTRANSFERASE"/>
    <property type="match status" value="1"/>
</dbReference>
<dbReference type="Pfam" id="PF00464">
    <property type="entry name" value="SHMT"/>
    <property type="match status" value="1"/>
</dbReference>
<name>S7VDS6_DESML</name>
<comment type="catalytic activity">
    <reaction evidence="1 11">
        <text>(6R)-5,10-methylene-5,6,7,8-tetrahydrofolate + glycine + H2O = (6S)-5,6,7,8-tetrahydrofolate + L-serine</text>
        <dbReference type="Rhea" id="RHEA:15481"/>
        <dbReference type="ChEBI" id="CHEBI:15377"/>
        <dbReference type="ChEBI" id="CHEBI:15636"/>
        <dbReference type="ChEBI" id="CHEBI:33384"/>
        <dbReference type="ChEBI" id="CHEBI:57305"/>
        <dbReference type="ChEBI" id="CHEBI:57453"/>
        <dbReference type="EC" id="2.1.2.1"/>
    </reaction>
</comment>
<feature type="binding site" evidence="11">
    <location>
        <begin position="351"/>
        <end position="353"/>
    </location>
    <ligand>
        <name>(6S)-5,6,7,8-tetrahydrofolate</name>
        <dbReference type="ChEBI" id="CHEBI:57453"/>
    </ligand>
</feature>
<feature type="binding site" evidence="11">
    <location>
        <position position="119"/>
    </location>
    <ligand>
        <name>(6S)-5,6,7,8-tetrahydrofolate</name>
        <dbReference type="ChEBI" id="CHEBI:57453"/>
    </ligand>
</feature>
<reference evidence="14 15" key="1">
    <citation type="journal article" date="2013" name="Genome Announc.">
        <title>Draft genome sequences for three mercury-methylating, sulfate-reducing bacteria.</title>
        <authorList>
            <person name="Brown S.D."/>
            <person name="Hurt R.A.Jr."/>
            <person name="Gilmour C.C."/>
            <person name="Elias D.A."/>
        </authorList>
    </citation>
    <scope>NUCLEOTIDE SEQUENCE [LARGE SCALE GENOMIC DNA]</scope>
    <source>
        <strain evidence="14 15">DSM 2059</strain>
    </source>
</reference>
<comment type="caution">
    <text evidence="14">The sequence shown here is derived from an EMBL/GenBank/DDBJ whole genome shotgun (WGS) entry which is preliminary data.</text>
</comment>
<dbReference type="InterPro" id="IPR001085">
    <property type="entry name" value="Ser_HO-MeTrfase"/>
</dbReference>
<evidence type="ECO:0000256" key="8">
    <source>
        <dbReference type="ARBA" id="ARBA00022605"/>
    </source>
</evidence>